<sequence>MINIILSNDDTSISIHLDGNTGLPEGFTTKLNEIIYSVSDSITINSLFKIEEFEEEFETEVFEIKVFEVEEFGIEMFEAEEFGVVL</sequence>
<gene>
    <name evidence="1" type="ORF">FCALED_LOCUS14284</name>
</gene>
<dbReference type="AlphaFoldDB" id="A0A9N9I3Q4"/>
<proteinExistence type="predicted"/>
<feature type="non-terminal residue" evidence="1">
    <location>
        <position position="86"/>
    </location>
</feature>
<evidence type="ECO:0000313" key="2">
    <source>
        <dbReference type="Proteomes" id="UP000789570"/>
    </source>
</evidence>
<organism evidence="1 2">
    <name type="scientific">Funneliformis caledonium</name>
    <dbReference type="NCBI Taxonomy" id="1117310"/>
    <lineage>
        <taxon>Eukaryota</taxon>
        <taxon>Fungi</taxon>
        <taxon>Fungi incertae sedis</taxon>
        <taxon>Mucoromycota</taxon>
        <taxon>Glomeromycotina</taxon>
        <taxon>Glomeromycetes</taxon>
        <taxon>Glomerales</taxon>
        <taxon>Glomeraceae</taxon>
        <taxon>Funneliformis</taxon>
    </lineage>
</organism>
<dbReference type="EMBL" id="CAJVPQ010009873">
    <property type="protein sequence ID" value="CAG8718654.1"/>
    <property type="molecule type" value="Genomic_DNA"/>
</dbReference>
<protein>
    <submittedName>
        <fullName evidence="1">390_t:CDS:1</fullName>
    </submittedName>
</protein>
<feature type="non-terminal residue" evidence="1">
    <location>
        <position position="1"/>
    </location>
</feature>
<dbReference type="Proteomes" id="UP000789570">
    <property type="component" value="Unassembled WGS sequence"/>
</dbReference>
<reference evidence="1" key="1">
    <citation type="submission" date="2021-06" db="EMBL/GenBank/DDBJ databases">
        <authorList>
            <person name="Kallberg Y."/>
            <person name="Tangrot J."/>
            <person name="Rosling A."/>
        </authorList>
    </citation>
    <scope>NUCLEOTIDE SEQUENCE</scope>
    <source>
        <strain evidence="1">UK204</strain>
    </source>
</reference>
<evidence type="ECO:0000313" key="1">
    <source>
        <dbReference type="EMBL" id="CAG8718654.1"/>
    </source>
</evidence>
<accession>A0A9N9I3Q4</accession>
<comment type="caution">
    <text evidence="1">The sequence shown here is derived from an EMBL/GenBank/DDBJ whole genome shotgun (WGS) entry which is preliminary data.</text>
</comment>
<keyword evidence="2" id="KW-1185">Reference proteome</keyword>
<name>A0A9N9I3Q4_9GLOM</name>